<dbReference type="EMBL" id="JBBCAQ010000006">
    <property type="protein sequence ID" value="KAK7603220.1"/>
    <property type="molecule type" value="Genomic_DNA"/>
</dbReference>
<reference evidence="1 2" key="1">
    <citation type="submission" date="2024-03" db="EMBL/GenBank/DDBJ databases">
        <title>Adaptation during the transition from Ophiocordyceps entomopathogen to insect associate is accompanied by gene loss and intensified selection.</title>
        <authorList>
            <person name="Ward C.M."/>
            <person name="Onetto C.A."/>
            <person name="Borneman A.R."/>
        </authorList>
    </citation>
    <scope>NUCLEOTIDE SEQUENCE [LARGE SCALE GENOMIC DNA]</scope>
    <source>
        <strain evidence="1">AWRI1</strain>
        <tissue evidence="1">Single Adult Female</tissue>
    </source>
</reference>
<comment type="caution">
    <text evidence="1">The sequence shown here is derived from an EMBL/GenBank/DDBJ whole genome shotgun (WGS) entry which is preliminary data.</text>
</comment>
<dbReference type="AlphaFoldDB" id="A0AAN9TUX3"/>
<protein>
    <submittedName>
        <fullName evidence="1">Uncharacterized protein</fullName>
    </submittedName>
</protein>
<keyword evidence="2" id="KW-1185">Reference proteome</keyword>
<gene>
    <name evidence="1" type="ORF">V9T40_003219</name>
</gene>
<proteinExistence type="predicted"/>
<sequence length="130" mass="14692">MIPLRITCDVLGKFVSNSSNLPAEQCLPWISETSHDLPHLNVKPQQWMSPPCQCCKEVSTAVKMSPCTEFVTLSSIDRAYNQIKNFSYSKIHQKFGKRKRHCWTVNIADISASFRSLSGRRSLGPSFTTL</sequence>
<evidence type="ECO:0000313" key="2">
    <source>
        <dbReference type="Proteomes" id="UP001367676"/>
    </source>
</evidence>
<organism evidence="1 2">
    <name type="scientific">Parthenolecanium corni</name>
    <dbReference type="NCBI Taxonomy" id="536013"/>
    <lineage>
        <taxon>Eukaryota</taxon>
        <taxon>Metazoa</taxon>
        <taxon>Ecdysozoa</taxon>
        <taxon>Arthropoda</taxon>
        <taxon>Hexapoda</taxon>
        <taxon>Insecta</taxon>
        <taxon>Pterygota</taxon>
        <taxon>Neoptera</taxon>
        <taxon>Paraneoptera</taxon>
        <taxon>Hemiptera</taxon>
        <taxon>Sternorrhyncha</taxon>
        <taxon>Coccoidea</taxon>
        <taxon>Coccidae</taxon>
        <taxon>Parthenolecanium</taxon>
    </lineage>
</organism>
<accession>A0AAN9TUX3</accession>
<name>A0AAN9TUX3_9HEMI</name>
<evidence type="ECO:0000313" key="1">
    <source>
        <dbReference type="EMBL" id="KAK7603220.1"/>
    </source>
</evidence>
<dbReference type="Proteomes" id="UP001367676">
    <property type="component" value="Unassembled WGS sequence"/>
</dbReference>